<dbReference type="SUPFAM" id="SSF53850">
    <property type="entry name" value="Periplasmic binding protein-like II"/>
    <property type="match status" value="1"/>
</dbReference>
<gene>
    <name evidence="6" type="ORF">E6H05_06300</name>
</gene>
<protein>
    <submittedName>
        <fullName evidence="6">ABC transporter substrate-binding protein</fullName>
    </submittedName>
</protein>
<evidence type="ECO:0000256" key="2">
    <source>
        <dbReference type="ARBA" id="ARBA00022448"/>
    </source>
</evidence>
<dbReference type="Gene3D" id="3.40.190.10">
    <property type="entry name" value="Periplasmic binding protein-like II"/>
    <property type="match status" value="1"/>
</dbReference>
<dbReference type="InterPro" id="IPR030678">
    <property type="entry name" value="Peptide/Ni-bd"/>
</dbReference>
<dbReference type="PANTHER" id="PTHR30290:SF9">
    <property type="entry name" value="OLIGOPEPTIDE-BINDING PROTEIN APPA"/>
    <property type="match status" value="1"/>
</dbReference>
<dbReference type="InterPro" id="IPR000914">
    <property type="entry name" value="SBP_5_dom"/>
</dbReference>
<dbReference type="GO" id="GO:0043190">
    <property type="term" value="C:ATP-binding cassette (ABC) transporter complex"/>
    <property type="evidence" value="ECO:0007669"/>
    <property type="project" value="InterPro"/>
</dbReference>
<dbReference type="PIRSF" id="PIRSF002741">
    <property type="entry name" value="MppA"/>
    <property type="match status" value="1"/>
</dbReference>
<dbReference type="GO" id="GO:1904680">
    <property type="term" value="F:peptide transmembrane transporter activity"/>
    <property type="evidence" value="ECO:0007669"/>
    <property type="project" value="TreeGrafter"/>
</dbReference>
<dbReference type="Gene3D" id="3.10.105.10">
    <property type="entry name" value="Dipeptide-binding Protein, Domain 3"/>
    <property type="match status" value="1"/>
</dbReference>
<dbReference type="AlphaFoldDB" id="A0A537IWF2"/>
<name>A0A537IWF2_9BACT</name>
<dbReference type="Pfam" id="PF00496">
    <property type="entry name" value="SBP_bac_5"/>
    <property type="match status" value="1"/>
</dbReference>
<feature type="chain" id="PRO_5022229690" evidence="4">
    <location>
        <begin position="27"/>
        <end position="519"/>
    </location>
</feature>
<dbReference type="GO" id="GO:0042597">
    <property type="term" value="C:periplasmic space"/>
    <property type="evidence" value="ECO:0007669"/>
    <property type="project" value="UniProtKB-ARBA"/>
</dbReference>
<dbReference type="PANTHER" id="PTHR30290">
    <property type="entry name" value="PERIPLASMIC BINDING COMPONENT OF ABC TRANSPORTER"/>
    <property type="match status" value="1"/>
</dbReference>
<evidence type="ECO:0000313" key="7">
    <source>
        <dbReference type="Proteomes" id="UP000318834"/>
    </source>
</evidence>
<comment type="caution">
    <text evidence="6">The sequence shown here is derived from an EMBL/GenBank/DDBJ whole genome shotgun (WGS) entry which is preliminary data.</text>
</comment>
<proteinExistence type="inferred from homology"/>
<keyword evidence="3 4" id="KW-0732">Signal</keyword>
<evidence type="ECO:0000256" key="1">
    <source>
        <dbReference type="ARBA" id="ARBA00005695"/>
    </source>
</evidence>
<dbReference type="EMBL" id="VBAP01000042">
    <property type="protein sequence ID" value="TMI75648.1"/>
    <property type="molecule type" value="Genomic_DNA"/>
</dbReference>
<dbReference type="Proteomes" id="UP000318834">
    <property type="component" value="Unassembled WGS sequence"/>
</dbReference>
<sequence>MRPGLRLCILLAMLALASTLAPTLHAQSVPHTLKIAIGTDPDTFDPAGQTTGLVMNMVGYLYERLVALDLKQNQVVPHLATRWQVSADGLTYTFKLRSSVTFQDGAPLNADAVKFTFDRLLDPKTRAPLREPLMVIKETQVIDDMTVRFLLSRPDPLFLTSLTHWVASIVSPSTTRRVGENLGRDPTGSGTGPYMFKEWVRGSHILFVRNPNYWGRKPAFDEVMFRIAPDAGVRETMLLAGDVHMAVLPPAPDVGRLRTHPGFRIVDAVASRMIYIGMNTQWGPFKDVRVRQAVNYAVNKQALLAGIAFDLGTVADSPCVSMVSGYAPIQSGGWPFNPSKARQLLREAGYPDGFDVDFITPTGRYIQDFQVAQAITAELHNINVRANVRTMDWPTYLATVLQPSDRTSLQMFLLAWVPFPLDCSAVLRPMFHPSQHPPQGLGATFYKNEKTDDLLERARGEMDESRRKEFLKEAQTLIWHDAPWIFLWSQKWYVATVRNLEGVSITPFEMWDGVYATWK</sequence>
<organism evidence="6 7">
    <name type="scientific">Candidatus Segetimicrobium genomatis</name>
    <dbReference type="NCBI Taxonomy" id="2569760"/>
    <lineage>
        <taxon>Bacteria</taxon>
        <taxon>Bacillati</taxon>
        <taxon>Candidatus Sysuimicrobiota</taxon>
        <taxon>Candidatus Sysuimicrobiia</taxon>
        <taxon>Candidatus Sysuimicrobiales</taxon>
        <taxon>Candidatus Segetimicrobiaceae</taxon>
        <taxon>Candidatus Segetimicrobium</taxon>
    </lineage>
</organism>
<evidence type="ECO:0000256" key="3">
    <source>
        <dbReference type="ARBA" id="ARBA00022729"/>
    </source>
</evidence>
<comment type="similarity">
    <text evidence="1">Belongs to the bacterial solute-binding protein 5 family.</text>
</comment>
<accession>A0A537IWF2</accession>
<keyword evidence="2" id="KW-0813">Transport</keyword>
<reference evidence="6 7" key="1">
    <citation type="journal article" date="2019" name="Nat. Microbiol.">
        <title>Mediterranean grassland soil C-N compound turnover is dependent on rainfall and depth, and is mediated by genomically divergent microorganisms.</title>
        <authorList>
            <person name="Diamond S."/>
            <person name="Andeer P.F."/>
            <person name="Li Z."/>
            <person name="Crits-Christoph A."/>
            <person name="Burstein D."/>
            <person name="Anantharaman K."/>
            <person name="Lane K.R."/>
            <person name="Thomas B.C."/>
            <person name="Pan C."/>
            <person name="Northen T.R."/>
            <person name="Banfield J.F."/>
        </authorList>
    </citation>
    <scope>NUCLEOTIDE SEQUENCE [LARGE SCALE GENOMIC DNA]</scope>
    <source>
        <strain evidence="6">NP_8</strain>
    </source>
</reference>
<dbReference type="GO" id="GO:0015833">
    <property type="term" value="P:peptide transport"/>
    <property type="evidence" value="ECO:0007669"/>
    <property type="project" value="TreeGrafter"/>
</dbReference>
<evidence type="ECO:0000259" key="5">
    <source>
        <dbReference type="Pfam" id="PF00496"/>
    </source>
</evidence>
<dbReference type="Gene3D" id="3.90.76.10">
    <property type="entry name" value="Dipeptide-binding Protein, Domain 1"/>
    <property type="match status" value="1"/>
</dbReference>
<dbReference type="InterPro" id="IPR039424">
    <property type="entry name" value="SBP_5"/>
</dbReference>
<feature type="domain" description="Solute-binding protein family 5" evidence="5">
    <location>
        <begin position="74"/>
        <end position="435"/>
    </location>
</feature>
<evidence type="ECO:0000256" key="4">
    <source>
        <dbReference type="SAM" id="SignalP"/>
    </source>
</evidence>
<feature type="signal peptide" evidence="4">
    <location>
        <begin position="1"/>
        <end position="26"/>
    </location>
</feature>
<evidence type="ECO:0000313" key="6">
    <source>
        <dbReference type="EMBL" id="TMI75648.1"/>
    </source>
</evidence>